<dbReference type="SUPFAM" id="SSF46689">
    <property type="entry name" value="Homeodomain-like"/>
    <property type="match status" value="1"/>
</dbReference>
<organism evidence="5 6">
    <name type="scientific">Homarus americanus</name>
    <name type="common">American lobster</name>
    <dbReference type="NCBI Taxonomy" id="6706"/>
    <lineage>
        <taxon>Eukaryota</taxon>
        <taxon>Metazoa</taxon>
        <taxon>Ecdysozoa</taxon>
        <taxon>Arthropoda</taxon>
        <taxon>Crustacea</taxon>
        <taxon>Multicrustacea</taxon>
        <taxon>Malacostraca</taxon>
        <taxon>Eumalacostraca</taxon>
        <taxon>Eucarida</taxon>
        <taxon>Decapoda</taxon>
        <taxon>Pleocyemata</taxon>
        <taxon>Astacidea</taxon>
        <taxon>Nephropoidea</taxon>
        <taxon>Nephropidae</taxon>
        <taxon>Homarus</taxon>
    </lineage>
</organism>
<gene>
    <name evidence="5" type="ORF">Hamer_G009615</name>
</gene>
<evidence type="ECO:0000256" key="2">
    <source>
        <dbReference type="PROSITE-ProRule" id="PRU00108"/>
    </source>
</evidence>
<feature type="compositionally biased region" description="Basic and acidic residues" evidence="3">
    <location>
        <begin position="681"/>
        <end position="701"/>
    </location>
</feature>
<dbReference type="Proteomes" id="UP000747542">
    <property type="component" value="Unassembled WGS sequence"/>
</dbReference>
<evidence type="ECO:0000313" key="6">
    <source>
        <dbReference type="Proteomes" id="UP000747542"/>
    </source>
</evidence>
<comment type="subcellular location">
    <subcellularLocation>
        <location evidence="1 2">Nucleus</location>
    </subcellularLocation>
</comment>
<comment type="caution">
    <text evidence="5">The sequence shown here is derived from an EMBL/GenBank/DDBJ whole genome shotgun (WGS) entry which is preliminary data.</text>
</comment>
<dbReference type="EMBL" id="JAHLQT010011563">
    <property type="protein sequence ID" value="KAG7172260.1"/>
    <property type="molecule type" value="Genomic_DNA"/>
</dbReference>
<feature type="region of interest" description="Disordered" evidence="3">
    <location>
        <begin position="674"/>
        <end position="716"/>
    </location>
</feature>
<evidence type="ECO:0000256" key="1">
    <source>
        <dbReference type="ARBA" id="ARBA00004123"/>
    </source>
</evidence>
<dbReference type="InterPro" id="IPR001356">
    <property type="entry name" value="HD"/>
</dbReference>
<feature type="region of interest" description="Disordered" evidence="3">
    <location>
        <begin position="558"/>
        <end position="643"/>
    </location>
</feature>
<keyword evidence="2" id="KW-0371">Homeobox</keyword>
<keyword evidence="6" id="KW-1185">Reference proteome</keyword>
<reference evidence="5" key="1">
    <citation type="journal article" date="2021" name="Sci. Adv.">
        <title>The American lobster genome reveals insights on longevity, neural, and immune adaptations.</title>
        <authorList>
            <person name="Polinski J.M."/>
            <person name="Zimin A.V."/>
            <person name="Clark K.F."/>
            <person name="Kohn A.B."/>
            <person name="Sadowski N."/>
            <person name="Timp W."/>
            <person name="Ptitsyn A."/>
            <person name="Khanna P."/>
            <person name="Romanova D.Y."/>
            <person name="Williams P."/>
            <person name="Greenwood S.J."/>
            <person name="Moroz L.L."/>
            <person name="Walt D.R."/>
            <person name="Bodnar A.G."/>
        </authorList>
    </citation>
    <scope>NUCLEOTIDE SEQUENCE</scope>
    <source>
        <strain evidence="5">GMGI-L3</strain>
    </source>
</reference>
<feature type="DNA-binding region" description="Homeobox" evidence="2">
    <location>
        <begin position="318"/>
        <end position="330"/>
    </location>
</feature>
<dbReference type="PROSITE" id="PS50071">
    <property type="entry name" value="HOMEOBOX_2"/>
    <property type="match status" value="1"/>
</dbReference>
<accession>A0A8J5T2X8</accession>
<keyword evidence="2" id="KW-0238">DNA-binding</keyword>
<dbReference type="AlphaFoldDB" id="A0A8J5T2X8"/>
<evidence type="ECO:0000256" key="3">
    <source>
        <dbReference type="SAM" id="MobiDB-lite"/>
    </source>
</evidence>
<feature type="compositionally biased region" description="Basic and acidic residues" evidence="3">
    <location>
        <begin position="566"/>
        <end position="576"/>
    </location>
</feature>
<dbReference type="CDD" id="cd00086">
    <property type="entry name" value="homeodomain"/>
    <property type="match status" value="1"/>
</dbReference>
<protein>
    <recommendedName>
        <fullName evidence="4">Homeobox domain-containing protein</fullName>
    </recommendedName>
</protein>
<evidence type="ECO:0000259" key="4">
    <source>
        <dbReference type="PROSITE" id="PS50071"/>
    </source>
</evidence>
<evidence type="ECO:0000313" key="5">
    <source>
        <dbReference type="EMBL" id="KAG7172260.1"/>
    </source>
</evidence>
<feature type="domain" description="Homeobox" evidence="4">
    <location>
        <begin position="316"/>
        <end position="329"/>
    </location>
</feature>
<proteinExistence type="predicted"/>
<name>A0A8J5T2X8_HOMAM</name>
<sequence>MANIHPFQPCRPTCNLPYPVTHTLYHRSTINLPYPVTLHYHRSTINLLYPVTLHSIIAPPSTCPALPYPVTLHSTINLPCPTLPCHPTLHQQPALPCHPTLHHQPASCPTYPVTLHSTTTCPALPYPVTLHSTINLPYPYPCHPTLHHQPAHSHPCHPTLHHRSTINLPCPTLTLSPYPVTPHSTINSAAPPYPVTPTLHHQPGPTLPCHPTLHHQPAPPYPVTYTLSSLHHQPPLPYPTLSPLHSTINLPLPYPTLSPTLHHQPAPSLLPTSPQHPSSRDLMDQSPVVDKSRNPPGQNPRKFGPCNLNHRPHYFQVWFQNRRAKYRKQEKQLQKALAGTPSVLPTCNGAMMRNMYPTATRGYQPYPSHNAISTFNTMNRYPQVSLRSPIDVIKLIPRNGTALQYDAPDFQHGRHASGFHEYGDGGRLVQEGAGLALLLGAADGRRRGLVQEVPHSALHEHHAPPKLVGAHASVPNLDVHLRSLAAAGGPAHQSSSAAAAAAAAYPSYYSSYYHYYYGYSAGEALQGPSTAVNTEHGLRHASNHTTASAVTSATAPAYGHPSYSLEGDHTASEYEAHSGSSSNSSTTNNIRRPGDTGSEFPTSPAPAQLQDYGSLMGGGCNLSSQDSAPGGAKTPVVYPPPLLPPHSHAGLSYTPVSEAYGQMEGDFNHASLAGYEASNRPLHEFASHDHLHQQDSSHDQDPVSDPEGEQLLHEAP</sequence>
<dbReference type="InterPro" id="IPR009057">
    <property type="entry name" value="Homeodomain-like_sf"/>
</dbReference>
<dbReference type="GO" id="GO:0005634">
    <property type="term" value="C:nucleus"/>
    <property type="evidence" value="ECO:0007669"/>
    <property type="project" value="UniProtKB-SubCell"/>
</dbReference>
<keyword evidence="2" id="KW-0539">Nucleus</keyword>
<dbReference type="Gene3D" id="1.10.10.60">
    <property type="entry name" value="Homeodomain-like"/>
    <property type="match status" value="1"/>
</dbReference>
<feature type="region of interest" description="Disordered" evidence="3">
    <location>
        <begin position="259"/>
        <end position="306"/>
    </location>
</feature>
<feature type="compositionally biased region" description="Low complexity" evidence="3">
    <location>
        <begin position="578"/>
        <end position="589"/>
    </location>
</feature>
<dbReference type="GO" id="GO:0003677">
    <property type="term" value="F:DNA binding"/>
    <property type="evidence" value="ECO:0007669"/>
    <property type="project" value="UniProtKB-UniRule"/>
</dbReference>